<feature type="region of interest" description="Disordered" evidence="8">
    <location>
        <begin position="1"/>
        <end position="136"/>
    </location>
</feature>
<dbReference type="AlphaFoldDB" id="A0A7S3PMD1"/>
<comment type="catalytic activity">
    <reaction evidence="4">
        <text>a 5'-end (N(7)-methyl 5'-triphosphoguanosine)-ribonucleoside in snoRNA + S-adenosyl-L-methionine = a 5'-end (N(2),N(7)-dimethyl 5'-triphosphoguanosine)-ribonucleoside in snoRNA + S-adenosyl-L-homocysteine + H(+)</text>
        <dbReference type="Rhea" id="RHEA:78475"/>
        <dbReference type="Rhea" id="RHEA-COMP:19086"/>
        <dbReference type="Rhea" id="RHEA-COMP:19088"/>
        <dbReference type="ChEBI" id="CHEBI:15378"/>
        <dbReference type="ChEBI" id="CHEBI:57856"/>
        <dbReference type="ChEBI" id="CHEBI:59789"/>
        <dbReference type="ChEBI" id="CHEBI:156461"/>
        <dbReference type="ChEBI" id="CHEBI:172880"/>
    </reaction>
    <physiologicalReaction direction="left-to-right" evidence="4">
        <dbReference type="Rhea" id="RHEA:78476"/>
    </physiologicalReaction>
</comment>
<feature type="compositionally biased region" description="Basic residues" evidence="8">
    <location>
        <begin position="89"/>
        <end position="100"/>
    </location>
</feature>
<comment type="similarity">
    <text evidence="2">Belongs to the methyltransferase superfamily. Trimethylguanosine synthase family.</text>
</comment>
<comment type="catalytic activity">
    <reaction evidence="6">
        <text>a 5'-end (N(7)-methyl 5'-triphosphoguanosine)-ribonucleoside in snRNA + S-adenosyl-L-methionine = a 5'-end (N(2),N(7)-dimethyl 5'-triphosphoguanosine)-ribonucleoside in snRNA + S-adenosyl-L-homocysteine + H(+)</text>
        <dbReference type="Rhea" id="RHEA:78471"/>
        <dbReference type="Rhea" id="RHEA-COMP:19085"/>
        <dbReference type="Rhea" id="RHEA-COMP:19087"/>
        <dbReference type="ChEBI" id="CHEBI:15378"/>
        <dbReference type="ChEBI" id="CHEBI:57856"/>
        <dbReference type="ChEBI" id="CHEBI:59789"/>
        <dbReference type="ChEBI" id="CHEBI:156461"/>
        <dbReference type="ChEBI" id="CHEBI:172880"/>
    </reaction>
    <physiologicalReaction direction="left-to-right" evidence="6">
        <dbReference type="Rhea" id="RHEA:78472"/>
    </physiologicalReaction>
</comment>
<dbReference type="InterPro" id="IPR019012">
    <property type="entry name" value="RNA_cap_Gua-N2-MeTrfase"/>
</dbReference>
<evidence type="ECO:0000256" key="7">
    <source>
        <dbReference type="ARBA" id="ARBA00049790"/>
    </source>
</evidence>
<evidence type="ECO:0000313" key="9">
    <source>
        <dbReference type="EMBL" id="CAE0444013.1"/>
    </source>
</evidence>
<accession>A0A7S3PMD1</accession>
<feature type="compositionally biased region" description="Polar residues" evidence="8">
    <location>
        <begin position="57"/>
        <end position="88"/>
    </location>
</feature>
<dbReference type="SUPFAM" id="SSF53335">
    <property type="entry name" value="S-adenosyl-L-methionine-dependent methyltransferases"/>
    <property type="match status" value="1"/>
</dbReference>
<evidence type="ECO:0000256" key="1">
    <source>
        <dbReference type="ARBA" id="ARBA00018517"/>
    </source>
</evidence>
<proteinExistence type="inferred from homology"/>
<dbReference type="EMBL" id="HBIN01018443">
    <property type="protein sequence ID" value="CAE0444013.1"/>
    <property type="molecule type" value="Transcribed_RNA"/>
</dbReference>
<evidence type="ECO:0000256" key="2">
    <source>
        <dbReference type="ARBA" id="ARBA00025783"/>
    </source>
</evidence>
<evidence type="ECO:0000256" key="8">
    <source>
        <dbReference type="SAM" id="MobiDB-lite"/>
    </source>
</evidence>
<feature type="compositionally biased region" description="Polar residues" evidence="8">
    <location>
        <begin position="1"/>
        <end position="18"/>
    </location>
</feature>
<dbReference type="PANTHER" id="PTHR14741">
    <property type="entry name" value="S-ADENOSYLMETHIONINE-DEPENDENT METHYLTRANSFERASE RELATED"/>
    <property type="match status" value="1"/>
</dbReference>
<dbReference type="GO" id="GO:0005634">
    <property type="term" value="C:nucleus"/>
    <property type="evidence" value="ECO:0007669"/>
    <property type="project" value="TreeGrafter"/>
</dbReference>
<comment type="catalytic activity">
    <reaction evidence="3">
        <text>a 5'-end (N(2),N(7)-dimethyl 5'-triphosphoguanosine)-ribonucleoside in snoRNA + S-adenosyl-L-methionine = a 5'-end (N(2),N(2),N(7)-trimethyl 5'-triphosphoguanosine)-ribonucleoside in snoRNA + S-adenosyl-L-homocysteine + H(+)</text>
        <dbReference type="Rhea" id="RHEA:78507"/>
        <dbReference type="Rhea" id="RHEA-COMP:19088"/>
        <dbReference type="Rhea" id="RHEA-COMP:19090"/>
        <dbReference type="ChEBI" id="CHEBI:15378"/>
        <dbReference type="ChEBI" id="CHEBI:57856"/>
        <dbReference type="ChEBI" id="CHEBI:59789"/>
        <dbReference type="ChEBI" id="CHEBI:167623"/>
        <dbReference type="ChEBI" id="CHEBI:172880"/>
    </reaction>
    <physiologicalReaction direction="left-to-right" evidence="3">
        <dbReference type="Rhea" id="RHEA:78508"/>
    </physiologicalReaction>
</comment>
<feature type="compositionally biased region" description="Basic and acidic residues" evidence="8">
    <location>
        <begin position="20"/>
        <end position="30"/>
    </location>
</feature>
<evidence type="ECO:0000256" key="3">
    <source>
        <dbReference type="ARBA" id="ARBA00047418"/>
    </source>
</evidence>
<dbReference type="InterPro" id="IPR029063">
    <property type="entry name" value="SAM-dependent_MTases_sf"/>
</dbReference>
<reference evidence="9" key="1">
    <citation type="submission" date="2021-01" db="EMBL/GenBank/DDBJ databases">
        <authorList>
            <person name="Corre E."/>
            <person name="Pelletier E."/>
            <person name="Niang G."/>
            <person name="Scheremetjew M."/>
            <person name="Finn R."/>
            <person name="Kale V."/>
            <person name="Holt S."/>
            <person name="Cochrane G."/>
            <person name="Meng A."/>
            <person name="Brown T."/>
            <person name="Cohen L."/>
        </authorList>
    </citation>
    <scope>NUCLEOTIDE SEQUENCE</scope>
    <source>
        <strain evidence="9">GSBS06</strain>
    </source>
</reference>
<evidence type="ECO:0000256" key="4">
    <source>
        <dbReference type="ARBA" id="ARBA00048740"/>
    </source>
</evidence>
<protein>
    <recommendedName>
        <fullName evidence="1">Trimethylguanosine synthase</fullName>
    </recommendedName>
    <alternativeName>
        <fullName evidence="7">Cap-specific guanine-N(2) methyltransferase</fullName>
    </alternativeName>
</protein>
<organism evidence="9">
    <name type="scientific">Aplanochytrium stocchinoi</name>
    <dbReference type="NCBI Taxonomy" id="215587"/>
    <lineage>
        <taxon>Eukaryota</taxon>
        <taxon>Sar</taxon>
        <taxon>Stramenopiles</taxon>
        <taxon>Bigyra</taxon>
        <taxon>Labyrinthulomycetes</taxon>
        <taxon>Thraustochytrida</taxon>
        <taxon>Thraustochytriidae</taxon>
        <taxon>Aplanochytrium</taxon>
    </lineage>
</organism>
<gene>
    <name evidence="9" type="ORF">ASTO00021_LOCUS14069</name>
</gene>
<dbReference type="PANTHER" id="PTHR14741:SF32">
    <property type="entry name" value="TRIMETHYLGUANOSINE SYNTHASE"/>
    <property type="match status" value="1"/>
</dbReference>
<dbReference type="Gene3D" id="3.40.50.150">
    <property type="entry name" value="Vaccinia Virus protein VP39"/>
    <property type="match status" value="1"/>
</dbReference>
<evidence type="ECO:0000256" key="5">
    <source>
        <dbReference type="ARBA" id="ARBA00048763"/>
    </source>
</evidence>
<evidence type="ECO:0000256" key="6">
    <source>
        <dbReference type="ARBA" id="ARBA00049075"/>
    </source>
</evidence>
<sequence>MNKSADVSMSLPGTTNEEGLNDKQSSDHGYHSNNNTESEGFRDGFSTNLDESDNEKQGSVNVNETTGSSKGFWDNFSTNDFQSQNQNHIHTHQHGQKRNNFHSDSDSNRQFVPYFSDEGNRNTNTDSSPVLGDYAPKPLLSSDGTVGYGGSEYIGSVYALDSCPKRLRYKWEYLWQEFCPELRSKLKMDEVAMFSVTDLRSADIMSNELLNVEGISPNSTITDATACVGGNTISFIRSFAKVNAVELDQTRVECLRDNLDVVQRFYSKENKNVDVPYIEFGVFEVFQGNCLEICPKLTQDIIFLDPPWGGVTYKNRGTVTLFLSGLSLGEVCKKLGNYAKFLALKLPMNTDIEEILSTSGGEFVSALPMGKMQFVILCYNRTLSTDQMKMLQSFGLLGMSN</sequence>
<dbReference type="Pfam" id="PF09445">
    <property type="entry name" value="Methyltransf_15"/>
    <property type="match status" value="1"/>
</dbReference>
<comment type="catalytic activity">
    <reaction evidence="5">
        <text>a 5'-end (N(2),N(7)-dimethyl 5'-triphosphoguanosine)-ribonucleoside in snRNA + S-adenosyl-L-methionine = a 5'-end (N(2),N(2),N(7)-trimethyl 5'-triphosphoguanosine)-ribonucleoside in snRNA + S-adenosyl-L-homocysteine + H(+)</text>
        <dbReference type="Rhea" id="RHEA:78479"/>
        <dbReference type="Rhea" id="RHEA-COMP:19087"/>
        <dbReference type="Rhea" id="RHEA-COMP:19089"/>
        <dbReference type="ChEBI" id="CHEBI:15378"/>
        <dbReference type="ChEBI" id="CHEBI:57856"/>
        <dbReference type="ChEBI" id="CHEBI:59789"/>
        <dbReference type="ChEBI" id="CHEBI:167623"/>
        <dbReference type="ChEBI" id="CHEBI:172880"/>
    </reaction>
    <physiologicalReaction direction="left-to-right" evidence="5">
        <dbReference type="Rhea" id="RHEA:78480"/>
    </physiologicalReaction>
</comment>
<dbReference type="GO" id="GO:0071164">
    <property type="term" value="F:RNA cap trimethylguanosine synthase activity"/>
    <property type="evidence" value="ECO:0007669"/>
    <property type="project" value="TreeGrafter"/>
</dbReference>
<name>A0A7S3PMD1_9STRA</name>